<keyword evidence="3" id="KW-1185">Reference proteome</keyword>
<reference evidence="2 3" key="1">
    <citation type="submission" date="2016-10" db="EMBL/GenBank/DDBJ databases">
        <authorList>
            <person name="de Groot N.N."/>
        </authorList>
    </citation>
    <scope>NUCLEOTIDE SEQUENCE [LARGE SCALE GENOMIC DNA]</scope>
    <source>
        <strain evidence="2 3">DSM 21039</strain>
    </source>
</reference>
<evidence type="ECO:0008006" key="4">
    <source>
        <dbReference type="Google" id="ProtNLM"/>
    </source>
</evidence>
<keyword evidence="1" id="KW-0732">Signal</keyword>
<proteinExistence type="predicted"/>
<dbReference type="OrthoDB" id="1092930at2"/>
<dbReference type="PROSITE" id="PS51257">
    <property type="entry name" value="PROKAR_LIPOPROTEIN"/>
    <property type="match status" value="1"/>
</dbReference>
<dbReference type="Proteomes" id="UP000198984">
    <property type="component" value="Unassembled WGS sequence"/>
</dbReference>
<evidence type="ECO:0000313" key="3">
    <source>
        <dbReference type="Proteomes" id="UP000198984"/>
    </source>
</evidence>
<feature type="signal peptide" evidence="1">
    <location>
        <begin position="1"/>
        <end position="31"/>
    </location>
</feature>
<dbReference type="STRING" id="573321.SAMN04488505_103722"/>
<sequence>MNNIICRVRCAHAYLKIGVAMLLLATSSACEKNGFTYDLTGSNQPSSYIVADTLTIDMNTVALDSVPTNGTGVMLCGRHQDPYFGKITASAFFQLQLPSSTVTSAMQADLSSRYDSVELILKPNRQIYGDTLAMQEIGVYEVLQTIQRAENSAYLYNNSNFQTAAQPLASVQQVVRPSSDSSIHIKLPNSYGNTLFNLFKNKNNEVSTQDIFLQYYRGLAIKPGASSANIMGFLTSDTSVILRMHYHVNEVIITDRHLDLNLYNPDVQFNQISADRTGTLLAGLTGTTKRLPSTATNNMSFVQPLSGILTRIDLPSLKTLASVGKFFKVMRATLTLLPVAGTYQNYYTLPPAVTLCETDDKNNVIDTLVASTGGVQHGNLVIDNLYQLNTTYTYDITHYAINNINSNGYNNYGLLVMPSRGAATTNFNRLVLGDSKNKQNKIRIQVYYLLYN</sequence>
<dbReference type="RefSeq" id="WP_089914017.1">
    <property type="nucleotide sequence ID" value="NZ_FOBB01000003.1"/>
</dbReference>
<dbReference type="Pfam" id="PF14092">
    <property type="entry name" value="DUF4270"/>
    <property type="match status" value="1"/>
</dbReference>
<feature type="chain" id="PRO_5011634232" description="DUF4270 domain-containing protein" evidence="1">
    <location>
        <begin position="32"/>
        <end position="452"/>
    </location>
</feature>
<dbReference type="AlphaFoldDB" id="A0A1H7WLI1"/>
<gene>
    <name evidence="2" type="ORF">SAMN04488505_103722</name>
</gene>
<organism evidence="2 3">
    <name type="scientific">Chitinophaga rupis</name>
    <dbReference type="NCBI Taxonomy" id="573321"/>
    <lineage>
        <taxon>Bacteria</taxon>
        <taxon>Pseudomonadati</taxon>
        <taxon>Bacteroidota</taxon>
        <taxon>Chitinophagia</taxon>
        <taxon>Chitinophagales</taxon>
        <taxon>Chitinophagaceae</taxon>
        <taxon>Chitinophaga</taxon>
    </lineage>
</organism>
<dbReference type="InterPro" id="IPR025366">
    <property type="entry name" value="DUF4270"/>
</dbReference>
<accession>A0A1H7WLI1</accession>
<protein>
    <recommendedName>
        <fullName evidence="4">DUF4270 domain-containing protein</fullName>
    </recommendedName>
</protein>
<evidence type="ECO:0000256" key="1">
    <source>
        <dbReference type="SAM" id="SignalP"/>
    </source>
</evidence>
<name>A0A1H7WLI1_9BACT</name>
<dbReference type="EMBL" id="FOBB01000003">
    <property type="protein sequence ID" value="SEM22502.1"/>
    <property type="molecule type" value="Genomic_DNA"/>
</dbReference>
<evidence type="ECO:0000313" key="2">
    <source>
        <dbReference type="EMBL" id="SEM22502.1"/>
    </source>
</evidence>